<keyword evidence="2" id="KW-0808">Transferase</keyword>
<dbReference type="InterPro" id="IPR013216">
    <property type="entry name" value="Methyltransf_11"/>
</dbReference>
<dbReference type="InterPro" id="IPR029063">
    <property type="entry name" value="SAM-dependent_MTases_sf"/>
</dbReference>
<proteinExistence type="predicted"/>
<dbReference type="RefSeq" id="WP_151107051.1">
    <property type="nucleotide sequence ID" value="NZ_WAEM01000002.1"/>
</dbReference>
<dbReference type="GO" id="GO:0008757">
    <property type="term" value="F:S-adenosylmethionine-dependent methyltransferase activity"/>
    <property type="evidence" value="ECO:0007669"/>
    <property type="project" value="InterPro"/>
</dbReference>
<evidence type="ECO:0000259" key="1">
    <source>
        <dbReference type="Pfam" id="PF08241"/>
    </source>
</evidence>
<dbReference type="Pfam" id="PF08241">
    <property type="entry name" value="Methyltransf_11"/>
    <property type="match status" value="1"/>
</dbReference>
<feature type="domain" description="Methyltransferase type 11" evidence="1">
    <location>
        <begin position="10"/>
        <end position="77"/>
    </location>
</feature>
<keyword evidence="2" id="KW-0489">Methyltransferase</keyword>
<dbReference type="AlphaFoldDB" id="A0A7J5AHG3"/>
<sequence>MKNKLNIGCGNDIKEGFVNLDIAQLPGVDVVCDIDKNPLPFESNTFEYIICYDILEHIDYPKVLKEIHRVLAVNGVVEIRVPHFTSSNNFIDPTHKKMFSFRTFNFFTNGALNNREYYYDFHFKEVIDSKITFINKNPVNWPFIILVNLNNTTRKIYEETFLRSIAPALNIEIKLLK</sequence>
<comment type="caution">
    <text evidence="2">The sequence shown here is derived from an EMBL/GenBank/DDBJ whole genome shotgun (WGS) entry which is preliminary data.</text>
</comment>
<accession>A0A7J5AHG3</accession>
<evidence type="ECO:0000313" key="2">
    <source>
        <dbReference type="EMBL" id="KAB1157057.1"/>
    </source>
</evidence>
<gene>
    <name evidence="2" type="ORF">F6464_06855</name>
</gene>
<dbReference type="Proteomes" id="UP000490922">
    <property type="component" value="Unassembled WGS sequence"/>
</dbReference>
<dbReference type="OrthoDB" id="8773442at2"/>
<evidence type="ECO:0000313" key="3">
    <source>
        <dbReference type="Proteomes" id="UP000490922"/>
    </source>
</evidence>
<name>A0A7J5AHG3_9FLAO</name>
<protein>
    <submittedName>
        <fullName evidence="2">Methyltransferase domain-containing protein</fullName>
    </submittedName>
</protein>
<keyword evidence="3" id="KW-1185">Reference proteome</keyword>
<dbReference type="Gene3D" id="3.40.50.150">
    <property type="entry name" value="Vaccinia Virus protein VP39"/>
    <property type="match status" value="1"/>
</dbReference>
<dbReference type="GO" id="GO:0032259">
    <property type="term" value="P:methylation"/>
    <property type="evidence" value="ECO:0007669"/>
    <property type="project" value="UniProtKB-KW"/>
</dbReference>
<dbReference type="EMBL" id="WAEM01000002">
    <property type="protein sequence ID" value="KAB1157057.1"/>
    <property type="molecule type" value="Genomic_DNA"/>
</dbReference>
<dbReference type="SUPFAM" id="SSF53335">
    <property type="entry name" value="S-adenosyl-L-methionine-dependent methyltransferases"/>
    <property type="match status" value="1"/>
</dbReference>
<reference evidence="2 3" key="1">
    <citation type="submission" date="2019-09" db="EMBL/GenBank/DDBJ databases">
        <title>Flavobacterium sp. nov., isolated from glacier ice.</title>
        <authorList>
            <person name="Liu Q."/>
        </authorList>
    </citation>
    <scope>NUCLEOTIDE SEQUENCE [LARGE SCALE GENOMIC DNA]</scope>
    <source>
        <strain evidence="2 3">NBRC 112527</strain>
    </source>
</reference>
<organism evidence="2 3">
    <name type="scientific">Flavobacterium luteum</name>
    <dbReference type="NCBI Taxonomy" id="2026654"/>
    <lineage>
        <taxon>Bacteria</taxon>
        <taxon>Pseudomonadati</taxon>
        <taxon>Bacteroidota</taxon>
        <taxon>Flavobacteriia</taxon>
        <taxon>Flavobacteriales</taxon>
        <taxon>Flavobacteriaceae</taxon>
        <taxon>Flavobacterium</taxon>
    </lineage>
</organism>